<proteinExistence type="predicted"/>
<accession>A0A1W2B6X3</accession>
<feature type="domain" description="YdhG-like" evidence="1">
    <location>
        <begin position="23"/>
        <end position="115"/>
    </location>
</feature>
<dbReference type="InterPro" id="IPR014922">
    <property type="entry name" value="YdhG-like"/>
</dbReference>
<dbReference type="OrthoDB" id="115213at2"/>
<protein>
    <submittedName>
        <fullName evidence="2">Uncharacterized conserved protein YdhG, YjbR/CyaY-like superfamily, DUF1801 family</fullName>
    </submittedName>
</protein>
<dbReference type="EMBL" id="FWXT01000001">
    <property type="protein sequence ID" value="SMC68679.1"/>
    <property type="molecule type" value="Genomic_DNA"/>
</dbReference>
<dbReference type="AlphaFoldDB" id="A0A1W2B6X3"/>
<dbReference type="RefSeq" id="WP_084238160.1">
    <property type="nucleotide sequence ID" value="NZ_FWXT01000001.1"/>
</dbReference>
<dbReference type="STRING" id="151894.SAMN04488524_1989"/>
<keyword evidence="3" id="KW-1185">Reference proteome</keyword>
<dbReference type="SUPFAM" id="SSF159888">
    <property type="entry name" value="YdhG-like"/>
    <property type="match status" value="1"/>
</dbReference>
<gene>
    <name evidence="2" type="ORF">SAMN04488524_1989</name>
</gene>
<reference evidence="3" key="1">
    <citation type="submission" date="2017-04" db="EMBL/GenBank/DDBJ databases">
        <authorList>
            <person name="Varghese N."/>
            <person name="Submissions S."/>
        </authorList>
    </citation>
    <scope>NUCLEOTIDE SEQUENCE [LARGE SCALE GENOMIC DNA]</scope>
    <source>
        <strain evidence="3">DSM 12126</strain>
    </source>
</reference>
<evidence type="ECO:0000313" key="3">
    <source>
        <dbReference type="Proteomes" id="UP000192756"/>
    </source>
</evidence>
<dbReference type="Gene3D" id="3.90.1150.200">
    <property type="match status" value="1"/>
</dbReference>
<organism evidence="2 3">
    <name type="scientific">Pedobacter africanus</name>
    <dbReference type="NCBI Taxonomy" id="151894"/>
    <lineage>
        <taxon>Bacteria</taxon>
        <taxon>Pseudomonadati</taxon>
        <taxon>Bacteroidota</taxon>
        <taxon>Sphingobacteriia</taxon>
        <taxon>Sphingobacteriales</taxon>
        <taxon>Sphingobacteriaceae</taxon>
        <taxon>Pedobacter</taxon>
    </lineage>
</organism>
<evidence type="ECO:0000259" key="1">
    <source>
        <dbReference type="Pfam" id="PF08818"/>
    </source>
</evidence>
<dbReference type="Proteomes" id="UP000192756">
    <property type="component" value="Unassembled WGS sequence"/>
</dbReference>
<sequence>MAVEKTKASTVDQYIANFPENIQSRLTQIRQAIKAAAPDAEELISYSIPAFKKHGMLIFYSAYTNHISISIPPSPVYEVFKKELSVYKTSKSAIQIPNDSPLPLELIAEMTKFRVKEDAEIAAEKARKKVQQ</sequence>
<name>A0A1W2B6X3_9SPHI</name>
<dbReference type="Pfam" id="PF08818">
    <property type="entry name" value="DUF1801"/>
    <property type="match status" value="1"/>
</dbReference>
<evidence type="ECO:0000313" key="2">
    <source>
        <dbReference type="EMBL" id="SMC68679.1"/>
    </source>
</evidence>